<dbReference type="GO" id="GO:0015173">
    <property type="term" value="F:aromatic amino acid transmembrane transporter activity"/>
    <property type="evidence" value="ECO:0007669"/>
    <property type="project" value="InterPro"/>
</dbReference>
<evidence type="ECO:0000256" key="5">
    <source>
        <dbReference type="ARBA" id="ARBA00022692"/>
    </source>
</evidence>
<name>A0A0C1C4R6_9BACT</name>
<dbReference type="EMBL" id="JSAM01000129">
    <property type="protein sequence ID" value="KIA76140.1"/>
    <property type="molecule type" value="Genomic_DNA"/>
</dbReference>
<keyword evidence="5 9" id="KW-0812">Transmembrane</keyword>
<feature type="transmembrane region" description="Helical" evidence="9">
    <location>
        <begin position="41"/>
        <end position="62"/>
    </location>
</feature>
<evidence type="ECO:0000256" key="7">
    <source>
        <dbReference type="ARBA" id="ARBA00022989"/>
    </source>
</evidence>
<feature type="transmembrane region" description="Helical" evidence="9">
    <location>
        <begin position="296"/>
        <end position="324"/>
    </location>
</feature>
<feature type="transmembrane region" description="Helical" evidence="9">
    <location>
        <begin position="241"/>
        <end position="260"/>
    </location>
</feature>
<keyword evidence="7 9" id="KW-1133">Transmembrane helix</keyword>
<feature type="transmembrane region" description="Helical" evidence="9">
    <location>
        <begin position="336"/>
        <end position="358"/>
    </location>
</feature>
<feature type="transmembrane region" description="Helical" evidence="9">
    <location>
        <begin position="395"/>
        <end position="423"/>
    </location>
</feature>
<keyword evidence="8 9" id="KW-0472">Membrane</keyword>
<dbReference type="PANTHER" id="PTHR46997:SF2">
    <property type="entry name" value="TYROSINE-SPECIFIC TRANSPORT SYSTEM"/>
    <property type="match status" value="1"/>
</dbReference>
<feature type="transmembrane region" description="Helical" evidence="9">
    <location>
        <begin position="207"/>
        <end position="229"/>
    </location>
</feature>
<evidence type="ECO:0000256" key="1">
    <source>
        <dbReference type="ARBA" id="ARBA00004429"/>
    </source>
</evidence>
<feature type="transmembrane region" description="Helical" evidence="9">
    <location>
        <begin position="364"/>
        <end position="383"/>
    </location>
</feature>
<organism evidence="10 11">
    <name type="scientific">Parachlamydia acanthamoebae</name>
    <dbReference type="NCBI Taxonomy" id="83552"/>
    <lineage>
        <taxon>Bacteria</taxon>
        <taxon>Pseudomonadati</taxon>
        <taxon>Chlamydiota</taxon>
        <taxon>Chlamydiia</taxon>
        <taxon>Parachlamydiales</taxon>
        <taxon>Parachlamydiaceae</taxon>
        <taxon>Parachlamydia</taxon>
    </lineage>
</organism>
<dbReference type="Gene3D" id="1.20.1740.10">
    <property type="entry name" value="Amino acid/polyamine transporter I"/>
    <property type="match status" value="1"/>
</dbReference>
<evidence type="ECO:0000256" key="6">
    <source>
        <dbReference type="ARBA" id="ARBA00022970"/>
    </source>
</evidence>
<comment type="subcellular location">
    <subcellularLocation>
        <location evidence="1">Cell inner membrane</location>
        <topology evidence="1">Multi-pass membrane protein</topology>
    </subcellularLocation>
</comment>
<comment type="caution">
    <text evidence="10">The sequence shown here is derived from an EMBL/GenBank/DDBJ whole genome shotgun (WGS) entry which is preliminary data.</text>
</comment>
<dbReference type="GO" id="GO:0005886">
    <property type="term" value="C:plasma membrane"/>
    <property type="evidence" value="ECO:0007669"/>
    <property type="project" value="UniProtKB-SubCell"/>
</dbReference>
<dbReference type="Pfam" id="PF03222">
    <property type="entry name" value="Trp_Tyr_perm"/>
    <property type="match status" value="1"/>
</dbReference>
<dbReference type="InterPro" id="IPR013059">
    <property type="entry name" value="Trp_tyr_transpt"/>
</dbReference>
<dbReference type="GO" id="GO:0003333">
    <property type="term" value="P:amino acid transmembrane transport"/>
    <property type="evidence" value="ECO:0007669"/>
    <property type="project" value="InterPro"/>
</dbReference>
<dbReference type="PATRIC" id="fig|83552.4.peg.2713"/>
<evidence type="ECO:0000313" key="10">
    <source>
        <dbReference type="EMBL" id="KIA76140.1"/>
    </source>
</evidence>
<evidence type="ECO:0000256" key="4">
    <source>
        <dbReference type="ARBA" id="ARBA00022519"/>
    </source>
</evidence>
<dbReference type="AlphaFoldDB" id="A0A0C1C4R6"/>
<keyword evidence="6" id="KW-0029">Amino-acid transport</keyword>
<dbReference type="InterPro" id="IPR018227">
    <property type="entry name" value="Amino_acid_transport_2"/>
</dbReference>
<keyword evidence="3" id="KW-1003">Cell membrane</keyword>
<feature type="transmembrane region" description="Helical" evidence="9">
    <location>
        <begin position="68"/>
        <end position="91"/>
    </location>
</feature>
<proteinExistence type="predicted"/>
<reference evidence="10 11" key="1">
    <citation type="journal article" date="2014" name="Mol. Biol. Evol.">
        <title>Massive expansion of Ubiquitination-related gene families within the Chlamydiae.</title>
        <authorList>
            <person name="Domman D."/>
            <person name="Collingro A."/>
            <person name="Lagkouvardos I."/>
            <person name="Gehre L."/>
            <person name="Weinmaier T."/>
            <person name="Rattei T."/>
            <person name="Subtil A."/>
            <person name="Horn M."/>
        </authorList>
    </citation>
    <scope>NUCLEOTIDE SEQUENCE [LARGE SCALE GENOMIC DNA]</scope>
    <source>
        <strain evidence="10 11">OEW1</strain>
    </source>
</reference>
<sequence length="428" mass="47397">MNNLKKIAIEHTLLHVFSLRDLFIFFKVYMSQTRDIIRGTLLIAGTSVGGGMLALPVLTSLGGFLPSLVIYLLCWLFMACTGLLFLEISLWMGKESNIVSMAEQTLGLPGKIVAWIVYLFLFYCLTVAYIVGCGDLVVNLFPHSISEWQGSLLFVICFAPIVFAGAHVVSRVNSYLMLGLAIFFCAFVVIGVPFVDPQNLRERNWTLALIGLPVSFTAFAYQGIIPTLVHYMSFDTKRIRFSILFGSAIPFIAYIIWQWLILGIVPTYGPGGLAEALQNGDTAVQPLKYFIDHPSVYIVGQCFAFFALVTSFFGVTLGLLDFLADGLKIEKTAMGKFFICLLIFIPPLAIAFTFPHIFLTALEYAGGFGCAILLGLLPILMVWSGRYRLGLKGPYALWGGRLLLSVLFLFVIFEIIVGLTLTFQKLIS</sequence>
<evidence type="ECO:0000256" key="9">
    <source>
        <dbReference type="SAM" id="Phobius"/>
    </source>
</evidence>
<evidence type="ECO:0000313" key="11">
    <source>
        <dbReference type="Proteomes" id="UP000031307"/>
    </source>
</evidence>
<protein>
    <submittedName>
        <fullName evidence="10">Tyrosine-specific transport protein</fullName>
    </submittedName>
</protein>
<evidence type="ECO:0000256" key="8">
    <source>
        <dbReference type="ARBA" id="ARBA00023136"/>
    </source>
</evidence>
<evidence type="ECO:0000256" key="3">
    <source>
        <dbReference type="ARBA" id="ARBA00022475"/>
    </source>
</evidence>
<keyword evidence="2" id="KW-0813">Transport</keyword>
<gene>
    <name evidence="10" type="primary">tyrP_5</name>
    <name evidence="10" type="ORF">DB43_AS00100</name>
</gene>
<keyword evidence="4" id="KW-0997">Cell inner membrane</keyword>
<dbReference type="PANTHER" id="PTHR46997">
    <property type="entry name" value="LOW AFFINITY TRYPTOPHAN PERMEASE-RELATED"/>
    <property type="match status" value="1"/>
</dbReference>
<evidence type="ECO:0000256" key="2">
    <source>
        <dbReference type="ARBA" id="ARBA00022448"/>
    </source>
</evidence>
<feature type="transmembrane region" description="Helical" evidence="9">
    <location>
        <begin position="176"/>
        <end position="195"/>
    </location>
</feature>
<feature type="transmembrane region" description="Helical" evidence="9">
    <location>
        <begin position="151"/>
        <end position="169"/>
    </location>
</feature>
<accession>A0A0C1C4R6</accession>
<dbReference type="Proteomes" id="UP000031307">
    <property type="component" value="Unassembled WGS sequence"/>
</dbReference>
<feature type="transmembrane region" description="Helical" evidence="9">
    <location>
        <begin position="112"/>
        <end position="131"/>
    </location>
</feature>
<dbReference type="PRINTS" id="PR00166">
    <property type="entry name" value="AROAAPRMEASE"/>
</dbReference>